<dbReference type="Proteomes" id="UP000054359">
    <property type="component" value="Unassembled WGS sequence"/>
</dbReference>
<accession>A0A087UE42</accession>
<feature type="non-terminal residue" evidence="1">
    <location>
        <position position="56"/>
    </location>
</feature>
<dbReference type="AlphaFoldDB" id="A0A087UE42"/>
<gene>
    <name evidence="1" type="ORF">X975_07290</name>
</gene>
<sequence>MCNFSSSVVRSSFKITSSALHIHSTYPLSSLSNCCCLLSLRNSCLFSTRSRSFANS</sequence>
<evidence type="ECO:0000313" key="1">
    <source>
        <dbReference type="EMBL" id="KFM75631.1"/>
    </source>
</evidence>
<evidence type="ECO:0000313" key="2">
    <source>
        <dbReference type="Proteomes" id="UP000054359"/>
    </source>
</evidence>
<keyword evidence="2" id="KW-1185">Reference proteome</keyword>
<organism evidence="1 2">
    <name type="scientific">Stegodyphus mimosarum</name>
    <name type="common">African social velvet spider</name>
    <dbReference type="NCBI Taxonomy" id="407821"/>
    <lineage>
        <taxon>Eukaryota</taxon>
        <taxon>Metazoa</taxon>
        <taxon>Ecdysozoa</taxon>
        <taxon>Arthropoda</taxon>
        <taxon>Chelicerata</taxon>
        <taxon>Arachnida</taxon>
        <taxon>Araneae</taxon>
        <taxon>Araneomorphae</taxon>
        <taxon>Entelegynae</taxon>
        <taxon>Eresoidea</taxon>
        <taxon>Eresidae</taxon>
        <taxon>Stegodyphus</taxon>
    </lineage>
</organism>
<protein>
    <submittedName>
        <fullName evidence="1">Uncharacterized protein</fullName>
    </submittedName>
</protein>
<proteinExistence type="predicted"/>
<dbReference type="EMBL" id="KK119406">
    <property type="protein sequence ID" value="KFM75631.1"/>
    <property type="molecule type" value="Genomic_DNA"/>
</dbReference>
<name>A0A087UE42_STEMI</name>
<reference evidence="1 2" key="1">
    <citation type="submission" date="2013-11" db="EMBL/GenBank/DDBJ databases">
        <title>Genome sequencing of Stegodyphus mimosarum.</title>
        <authorList>
            <person name="Bechsgaard J."/>
        </authorList>
    </citation>
    <scope>NUCLEOTIDE SEQUENCE [LARGE SCALE GENOMIC DNA]</scope>
</reference>